<keyword evidence="1" id="KW-0732">Signal</keyword>
<proteinExistence type="predicted"/>
<evidence type="ECO:0000256" key="1">
    <source>
        <dbReference type="SAM" id="SignalP"/>
    </source>
</evidence>
<name>A0A178IMH5_9BACT</name>
<reference evidence="4 5" key="1">
    <citation type="submission" date="2016-01" db="EMBL/GenBank/DDBJ databases">
        <title>High potential of lignocellulose degradation of a new Verrucomicrobia species.</title>
        <authorList>
            <person name="Wang Y."/>
            <person name="Shi Y."/>
            <person name="Qiu Z."/>
            <person name="Liu S."/>
            <person name="Yang H."/>
        </authorList>
    </citation>
    <scope>NUCLEOTIDE SEQUENCE [LARGE SCALE GENOMIC DNA]</scope>
    <source>
        <strain evidence="4 5">TSB47</strain>
    </source>
</reference>
<dbReference type="GO" id="GO:0005829">
    <property type="term" value="C:cytosol"/>
    <property type="evidence" value="ECO:0007669"/>
    <property type="project" value="TreeGrafter"/>
</dbReference>
<dbReference type="PANTHER" id="PTHR12143">
    <property type="entry name" value="PEPTIDE N-GLYCANASE PNGASE -RELATED"/>
    <property type="match status" value="1"/>
</dbReference>
<feature type="chain" id="PRO_5008089165" evidence="1">
    <location>
        <begin position="26"/>
        <end position="719"/>
    </location>
</feature>
<keyword evidence="5" id="KW-1185">Reference proteome</keyword>
<dbReference type="GO" id="GO:0006516">
    <property type="term" value="P:glycoprotein catabolic process"/>
    <property type="evidence" value="ECO:0007669"/>
    <property type="project" value="TreeGrafter"/>
</dbReference>
<dbReference type="OrthoDB" id="9804511at2"/>
<dbReference type="InterPro" id="IPR012939">
    <property type="entry name" value="Glyco_hydro_92"/>
</dbReference>
<dbReference type="Gene3D" id="1.20.1610.10">
    <property type="entry name" value="alpha-1,2-mannosidases domains"/>
    <property type="match status" value="1"/>
</dbReference>
<dbReference type="Pfam" id="PF07971">
    <property type="entry name" value="Glyco_hydro_92"/>
    <property type="match status" value="1"/>
</dbReference>
<dbReference type="InterPro" id="IPR014718">
    <property type="entry name" value="GH-type_carb-bd"/>
</dbReference>
<dbReference type="PROSITE" id="PS51257">
    <property type="entry name" value="PROKAR_LIPOPROTEIN"/>
    <property type="match status" value="1"/>
</dbReference>
<dbReference type="Pfam" id="PF17678">
    <property type="entry name" value="Glyco_hydro_92N"/>
    <property type="match status" value="1"/>
</dbReference>
<comment type="caution">
    <text evidence="4">The sequence shown here is derived from an EMBL/GenBank/DDBJ whole genome shotgun (WGS) entry which is preliminary data.</text>
</comment>
<evidence type="ECO:0000313" key="4">
    <source>
        <dbReference type="EMBL" id="OAM91080.1"/>
    </source>
</evidence>
<organism evidence="4 5">
    <name type="scientific">Termitidicoccus mucosus</name>
    <dbReference type="NCBI Taxonomy" id="1184151"/>
    <lineage>
        <taxon>Bacteria</taxon>
        <taxon>Pseudomonadati</taxon>
        <taxon>Verrucomicrobiota</taxon>
        <taxon>Opitutia</taxon>
        <taxon>Opitutales</taxon>
        <taxon>Opitutaceae</taxon>
        <taxon>Termitidicoccus</taxon>
    </lineage>
</organism>
<dbReference type="InterPro" id="IPR050883">
    <property type="entry name" value="PNGase"/>
</dbReference>
<dbReference type="Proteomes" id="UP000078486">
    <property type="component" value="Unassembled WGS sequence"/>
</dbReference>
<sequence>MTTPRCPLTALLLAACAILPRSADAKPLTSYVDPFLGTTAPSSVAEVGFKAPWKVWGGLTFPGSSLPNAMVQLSPITRFKSGAGYEYEDNTIVGFAHTNKGHWNLCNLPVMPASGRVNPNNFESPFSHKNESASPGYYQVLLSRNNINVELTTTLRCGFHRYTYKDGRTKKLIVNLAISNEQVKDWKIEQVAENAFQGFQQARDKIFFYATTSRKIEKIEMHSGREHKLPVINFDGDDQTLEIKIGLSFVSAENARINLEAEIAGKSFDDIRTAATETWEALLSKIRVTGGSERQRGMFYSCLYRSFLWPALRSDTNGEFKNPKGKTVRANHAYYTDPSLWDDYRNKLVLLGMLAPKITEDVIQSMIERGNASGFMPIFFHGDHAAPFIAGAYLRGLRGYDVKRAYELLLTNATRESNRGRPHLNEYINKGYISTPRVGDPGVETKAKAGVTKTLEYAYDDYSLALLAREMNDDATYQTMMKRSRNYANLFDPETGLMRGRLEDGSWVRPFDAKQPYYEYMYREANAWQSSFFAPHDTEGLIALYPDKTAFERQLDRLFTTPWNPRHIARNVNTFIGQYCHGNQPDHGFPYLYYWTNRQEKCQILLNIIMERFYGMGDGRTLCGMDDAGEMSSWYVFNAIGLYPYSPADPDYIITVPLFDEVRMQLGGQTVTIIRSAGDPKITEIIYDGEKLQGWFITHDKLLRGKTLHIKTAPVVVKK</sequence>
<feature type="domain" description="Glycosyl hydrolase family 92" evidence="2">
    <location>
        <begin position="254"/>
        <end position="711"/>
    </location>
</feature>
<dbReference type="STRING" id="1184151.AW736_05145"/>
<dbReference type="GO" id="GO:0000224">
    <property type="term" value="F:peptide-N4-(N-acetyl-beta-glucosaminyl)asparagine amidase activity"/>
    <property type="evidence" value="ECO:0007669"/>
    <property type="project" value="TreeGrafter"/>
</dbReference>
<dbReference type="GO" id="GO:0030246">
    <property type="term" value="F:carbohydrate binding"/>
    <property type="evidence" value="ECO:0007669"/>
    <property type="project" value="InterPro"/>
</dbReference>
<dbReference type="SUPFAM" id="SSF48208">
    <property type="entry name" value="Six-hairpin glycosidases"/>
    <property type="match status" value="1"/>
</dbReference>
<dbReference type="Gene3D" id="1.20.1050.60">
    <property type="entry name" value="alpha-1,2-mannosidase"/>
    <property type="match status" value="1"/>
</dbReference>
<dbReference type="InterPro" id="IPR005887">
    <property type="entry name" value="GH92_a_mannosidase_put"/>
</dbReference>
<dbReference type="Gene3D" id="3.30.2080.10">
    <property type="entry name" value="GH92 mannosidase domain"/>
    <property type="match status" value="1"/>
</dbReference>
<dbReference type="InterPro" id="IPR041371">
    <property type="entry name" value="GH92_N"/>
</dbReference>
<protein>
    <submittedName>
        <fullName evidence="4">Alpha-mannosidase</fullName>
    </submittedName>
</protein>
<dbReference type="AlphaFoldDB" id="A0A178IMH5"/>
<gene>
    <name evidence="4" type="ORF">AW736_05145</name>
</gene>
<evidence type="ECO:0000259" key="2">
    <source>
        <dbReference type="Pfam" id="PF07971"/>
    </source>
</evidence>
<evidence type="ECO:0000313" key="5">
    <source>
        <dbReference type="Proteomes" id="UP000078486"/>
    </source>
</evidence>
<dbReference type="EMBL" id="LRRQ01000042">
    <property type="protein sequence ID" value="OAM91080.1"/>
    <property type="molecule type" value="Genomic_DNA"/>
</dbReference>
<feature type="domain" description="Glycosyl hydrolase family 92 N-terminal" evidence="3">
    <location>
        <begin position="31"/>
        <end position="248"/>
    </location>
</feature>
<accession>A0A178IMH5</accession>
<evidence type="ECO:0000259" key="3">
    <source>
        <dbReference type="Pfam" id="PF17678"/>
    </source>
</evidence>
<dbReference type="PANTHER" id="PTHR12143:SF39">
    <property type="entry name" value="SECRETED PROTEIN"/>
    <property type="match status" value="1"/>
</dbReference>
<feature type="signal peptide" evidence="1">
    <location>
        <begin position="1"/>
        <end position="25"/>
    </location>
</feature>
<dbReference type="NCBIfam" id="TIGR01180">
    <property type="entry name" value="aman2_put"/>
    <property type="match status" value="1"/>
</dbReference>
<dbReference type="GO" id="GO:0005975">
    <property type="term" value="P:carbohydrate metabolic process"/>
    <property type="evidence" value="ECO:0007669"/>
    <property type="project" value="InterPro"/>
</dbReference>
<dbReference type="Gene3D" id="2.70.98.10">
    <property type="match status" value="1"/>
</dbReference>
<dbReference type="InterPro" id="IPR008928">
    <property type="entry name" value="6-hairpin_glycosidase_sf"/>
</dbReference>